<evidence type="ECO:0000313" key="2">
    <source>
        <dbReference type="EMBL" id="SAK88871.1"/>
    </source>
</evidence>
<dbReference type="AlphaFoldDB" id="A0A158D307"/>
<dbReference type="RefSeq" id="WP_143756932.1">
    <property type="nucleotide sequence ID" value="NZ_FCOJ02000068.1"/>
</dbReference>
<dbReference type="Proteomes" id="UP000054596">
    <property type="component" value="Unassembled WGS sequence"/>
</dbReference>
<feature type="compositionally biased region" description="Polar residues" evidence="1">
    <location>
        <begin position="1"/>
        <end position="11"/>
    </location>
</feature>
<dbReference type="InterPro" id="IPR012334">
    <property type="entry name" value="Pectin_lyas_fold"/>
</dbReference>
<gene>
    <name evidence="2" type="ORF">AWB82_06207</name>
</gene>
<dbReference type="Gene3D" id="2.160.20.10">
    <property type="entry name" value="Single-stranded right-handed beta-helix, Pectin lyase-like"/>
    <property type="match status" value="1"/>
</dbReference>
<proteinExistence type="predicted"/>
<evidence type="ECO:0000256" key="1">
    <source>
        <dbReference type="SAM" id="MobiDB-lite"/>
    </source>
</evidence>
<evidence type="ECO:0008006" key="4">
    <source>
        <dbReference type="Google" id="ProtNLM"/>
    </source>
</evidence>
<protein>
    <recommendedName>
        <fullName evidence="4">Pectate lyase superfamily protein</fullName>
    </recommendedName>
</protein>
<comment type="caution">
    <text evidence="2">The sequence shown here is derived from an EMBL/GenBank/DDBJ whole genome shotgun (WGS) entry which is preliminary data.</text>
</comment>
<feature type="region of interest" description="Disordered" evidence="1">
    <location>
        <begin position="1"/>
        <end position="32"/>
    </location>
</feature>
<keyword evidence="3" id="KW-1185">Reference proteome</keyword>
<sequence>MDRYWKSNTAANAPITPDTNAGGFPQDEMPSSDVKGTVPGAWWYHSVTEEIRNAIATLGGVPDWTKTDQLGVAISGAVATATSQTQQAFSVPNGAALVGFVQAGSDAAARTVQLKVRESVSVDDYYRPDLGDVDYTQAFERAMTYLTSRAGGIVRCPGSLYQAAQIVLRRYILIEGMGAGATELIQAPGMNRDFIVSEHFDALTGSGRTVSADSRVPSWFGLKDIRINGNGASQNGGRAIAWYGASILMKGDVLVYGAHDDNVYTEYASASGSGTWRQQEEGLIDNITTMRSVSGFGWRNRGPHNTVVRSIIAGYNAGGGYISETLAGKYDGNITEIAHLHTYANANGKGDVGAVIGSTTGINHWIIDGDYGEISASNCQVSRVKIFNGGQSHDGLIVSGNYNNVAELLGYMYTGTSGHSVVSISGMGNNFGATKMFGQLGSHTGVTITGSGNTIEGLYARECATGLDVSGSLTKVSGKIMLSHVAGFKYTTPTDLHRGKNCIELSIYTTQGTYVTGDRPADQLDHFDISGSGLGTSGGCHAELQSDPFPLDVTTSQNLTVAHGLLYTPTRQSVSLTLLESSPADSAFVDVRFKVISCDATNIAVRVVVPVAAAAGTKARIGVRVSI</sequence>
<accession>A0A158D307</accession>
<evidence type="ECO:0000313" key="3">
    <source>
        <dbReference type="Proteomes" id="UP000054596"/>
    </source>
</evidence>
<dbReference type="STRING" id="1777143.AWB82_06207"/>
<dbReference type="OrthoDB" id="9111679at2"/>
<reference evidence="2" key="1">
    <citation type="submission" date="2016-01" db="EMBL/GenBank/DDBJ databases">
        <authorList>
            <person name="Peeters C."/>
        </authorList>
    </citation>
    <scope>NUCLEOTIDE SEQUENCE [LARGE SCALE GENOMIC DNA]</scope>
    <source>
        <strain evidence="2">LMG 29325</strain>
    </source>
</reference>
<name>A0A158D307_9BURK</name>
<dbReference type="EMBL" id="FCOJ02000068">
    <property type="protein sequence ID" value="SAK88871.1"/>
    <property type="molecule type" value="Genomic_DNA"/>
</dbReference>
<organism evidence="2 3">
    <name type="scientific">Caballeronia glebae</name>
    <dbReference type="NCBI Taxonomy" id="1777143"/>
    <lineage>
        <taxon>Bacteria</taxon>
        <taxon>Pseudomonadati</taxon>
        <taxon>Pseudomonadota</taxon>
        <taxon>Betaproteobacteria</taxon>
        <taxon>Burkholderiales</taxon>
        <taxon>Burkholderiaceae</taxon>
        <taxon>Caballeronia</taxon>
    </lineage>
</organism>